<reference evidence="4" key="1">
    <citation type="journal article" date="2023" name="Plant J.">
        <title>The genome of the king protea, Protea cynaroides.</title>
        <authorList>
            <person name="Chang J."/>
            <person name="Duong T.A."/>
            <person name="Schoeman C."/>
            <person name="Ma X."/>
            <person name="Roodt D."/>
            <person name="Barker N."/>
            <person name="Li Z."/>
            <person name="Van de Peer Y."/>
            <person name="Mizrachi E."/>
        </authorList>
    </citation>
    <scope>NUCLEOTIDE SEQUENCE</scope>
    <source>
        <tissue evidence="4">Young leaves</tissue>
    </source>
</reference>
<name>A0A9Q0QVM3_9MAGN</name>
<dbReference type="AlphaFoldDB" id="A0A9Q0QVM3"/>
<dbReference type="SUPFAM" id="SSF53649">
    <property type="entry name" value="Alkaline phosphatase-like"/>
    <property type="match status" value="1"/>
</dbReference>
<proteinExistence type="inferred from homology"/>
<evidence type="ECO:0000256" key="2">
    <source>
        <dbReference type="ARBA" id="ARBA00022801"/>
    </source>
</evidence>
<evidence type="ECO:0000313" key="5">
    <source>
        <dbReference type="Proteomes" id="UP001141806"/>
    </source>
</evidence>
<dbReference type="InterPro" id="IPR017850">
    <property type="entry name" value="Alkaline_phosphatase_core_sf"/>
</dbReference>
<gene>
    <name evidence="4" type="ORF">NE237_006629</name>
</gene>
<evidence type="ECO:0000313" key="4">
    <source>
        <dbReference type="EMBL" id="KAJ4973455.1"/>
    </source>
</evidence>
<organism evidence="4 5">
    <name type="scientific">Protea cynaroides</name>
    <dbReference type="NCBI Taxonomy" id="273540"/>
    <lineage>
        <taxon>Eukaryota</taxon>
        <taxon>Viridiplantae</taxon>
        <taxon>Streptophyta</taxon>
        <taxon>Embryophyta</taxon>
        <taxon>Tracheophyta</taxon>
        <taxon>Spermatophyta</taxon>
        <taxon>Magnoliopsida</taxon>
        <taxon>Proteales</taxon>
        <taxon>Proteaceae</taxon>
        <taxon>Protea</taxon>
    </lineage>
</organism>
<evidence type="ECO:0000256" key="1">
    <source>
        <dbReference type="ARBA" id="ARBA00009717"/>
    </source>
</evidence>
<dbReference type="Proteomes" id="UP001141806">
    <property type="component" value="Unassembled WGS sequence"/>
</dbReference>
<evidence type="ECO:0000256" key="3">
    <source>
        <dbReference type="SAM" id="SignalP"/>
    </source>
</evidence>
<dbReference type="GO" id="GO:0009395">
    <property type="term" value="P:phospholipid catabolic process"/>
    <property type="evidence" value="ECO:0007669"/>
    <property type="project" value="TreeGrafter"/>
</dbReference>
<evidence type="ECO:0008006" key="6">
    <source>
        <dbReference type="Google" id="ProtNLM"/>
    </source>
</evidence>
<sequence>MEDPRRRIRSQPSLFLAALVLFLVFTPPASAAQQPIKTIVVLVMENRSFDHMLGWMKKSVNPLLNGITGKECNPISTKTPGSQSICFTDGAEFVDPDPGHSLEAVQQQVFGSGHIPSMTGFVEQALTISPNLSETVMRGFNPESIPIYTSLVSEFAVFDRWFSSIPGPTQPNRLFVYSATSHGSTSHVKKQLAHGYPQKTIFDSLHENGIDFGIYFQNIPTTLFYRNLRKLKYVFKFHQFDLKFKRHAREGKLPSLTVIEPRYYDLKGSPANDDHPSHDVAAGQKLVKEVYEALRSSPQWNETLLIITYDEHGGFFDHVSTPYMNIPNPDGNTGPAPDFFKFDRLGVRVPTIMVSPWIKKGTVISSPKGPTPSSEFEHSSIPATIKKMFNLSSNFLTHRDAWAGTFEQVVGELTSPRTDCPELLPEVASLRNTEAKEDGGLSEFQGEIVQLAAVLNGDHFLSSFPDEMSKKMSVKEAHKYVKGAASRFIRAGKEAIKLGAHESAIVDMRSSLTTRPLFQP</sequence>
<dbReference type="InterPro" id="IPR007312">
    <property type="entry name" value="Phosphoesterase"/>
</dbReference>
<dbReference type="EMBL" id="JAMYWD010000004">
    <property type="protein sequence ID" value="KAJ4973455.1"/>
    <property type="molecule type" value="Genomic_DNA"/>
</dbReference>
<dbReference type="FunFam" id="3.40.720.10:FF:000011">
    <property type="entry name" value="Non-specific phospholipase C1"/>
    <property type="match status" value="1"/>
</dbReference>
<dbReference type="OrthoDB" id="5135119at2759"/>
<keyword evidence="2" id="KW-0378">Hydrolase</keyword>
<dbReference type="PANTHER" id="PTHR31956:SF2">
    <property type="entry name" value="NON-SPECIFIC PHOSPHOLIPASE C6"/>
    <property type="match status" value="1"/>
</dbReference>
<feature type="chain" id="PRO_5040228410" description="Non-specific phospholipase C6" evidence="3">
    <location>
        <begin position="32"/>
        <end position="520"/>
    </location>
</feature>
<dbReference type="GO" id="GO:0042578">
    <property type="term" value="F:phosphoric ester hydrolase activity"/>
    <property type="evidence" value="ECO:0007669"/>
    <property type="project" value="UniProtKB-ARBA"/>
</dbReference>
<dbReference type="Pfam" id="PF04185">
    <property type="entry name" value="Phosphoesterase"/>
    <property type="match status" value="1"/>
</dbReference>
<comment type="caution">
    <text evidence="4">The sequence shown here is derived from an EMBL/GenBank/DDBJ whole genome shotgun (WGS) entry which is preliminary data.</text>
</comment>
<keyword evidence="3" id="KW-0732">Signal</keyword>
<comment type="similarity">
    <text evidence="1">Belongs to the bacterial phospholipase C family.</text>
</comment>
<feature type="signal peptide" evidence="3">
    <location>
        <begin position="1"/>
        <end position="31"/>
    </location>
</feature>
<dbReference type="Gene3D" id="3.40.720.10">
    <property type="entry name" value="Alkaline Phosphatase, subunit A"/>
    <property type="match status" value="2"/>
</dbReference>
<dbReference type="PANTHER" id="PTHR31956">
    <property type="entry name" value="NON-SPECIFIC PHOSPHOLIPASE C4-RELATED"/>
    <property type="match status" value="1"/>
</dbReference>
<accession>A0A9Q0QVM3</accession>
<protein>
    <recommendedName>
        <fullName evidence="6">Non-specific phospholipase C6</fullName>
    </recommendedName>
</protein>
<keyword evidence="5" id="KW-1185">Reference proteome</keyword>